<dbReference type="SUPFAM" id="SSF54631">
    <property type="entry name" value="CBS-domain pair"/>
    <property type="match status" value="1"/>
</dbReference>
<dbReference type="PANTHER" id="PTHR33121:SF76">
    <property type="entry name" value="SIGNALING PROTEIN"/>
    <property type="match status" value="1"/>
</dbReference>
<dbReference type="CDD" id="cd01948">
    <property type="entry name" value="EAL"/>
    <property type="match status" value="1"/>
</dbReference>
<feature type="domain" description="GGDEF" evidence="2">
    <location>
        <begin position="427"/>
        <end position="578"/>
    </location>
</feature>
<dbReference type="InterPro" id="IPR035919">
    <property type="entry name" value="EAL_sf"/>
</dbReference>
<dbReference type="CDD" id="cd01949">
    <property type="entry name" value="GGDEF"/>
    <property type="match status" value="1"/>
</dbReference>
<evidence type="ECO:0000313" key="3">
    <source>
        <dbReference type="EMBL" id="MCZ2723639.1"/>
    </source>
</evidence>
<dbReference type="NCBIfam" id="TIGR00254">
    <property type="entry name" value="GGDEF"/>
    <property type="match status" value="1"/>
</dbReference>
<dbReference type="Pfam" id="PF00563">
    <property type="entry name" value="EAL"/>
    <property type="match status" value="1"/>
</dbReference>
<name>A0ABT4JZ07_9GAMM</name>
<accession>A0ABT4JZ07</accession>
<evidence type="ECO:0000259" key="1">
    <source>
        <dbReference type="PROSITE" id="PS50883"/>
    </source>
</evidence>
<dbReference type="Gene3D" id="3.10.580.10">
    <property type="entry name" value="CBS-domain"/>
    <property type="match status" value="1"/>
</dbReference>
<dbReference type="SMART" id="SM00052">
    <property type="entry name" value="EAL"/>
    <property type="match status" value="1"/>
</dbReference>
<dbReference type="SUPFAM" id="SSF141868">
    <property type="entry name" value="EAL domain-like"/>
    <property type="match status" value="1"/>
</dbReference>
<dbReference type="RefSeq" id="WP_269127780.1">
    <property type="nucleotide sequence ID" value="NZ_JAPUBN010000024.1"/>
</dbReference>
<dbReference type="InterPro" id="IPR000160">
    <property type="entry name" value="GGDEF_dom"/>
</dbReference>
<organism evidence="3 4">
    <name type="scientific">Marinomonas phaeophyticola</name>
    <dbReference type="NCBI Taxonomy" id="3004091"/>
    <lineage>
        <taxon>Bacteria</taxon>
        <taxon>Pseudomonadati</taxon>
        <taxon>Pseudomonadota</taxon>
        <taxon>Gammaproteobacteria</taxon>
        <taxon>Oceanospirillales</taxon>
        <taxon>Oceanospirillaceae</taxon>
        <taxon>Marinomonas</taxon>
    </lineage>
</organism>
<evidence type="ECO:0000259" key="2">
    <source>
        <dbReference type="PROSITE" id="PS50887"/>
    </source>
</evidence>
<dbReference type="SMART" id="SM00267">
    <property type="entry name" value="GGDEF"/>
    <property type="match status" value="1"/>
</dbReference>
<dbReference type="PANTHER" id="PTHR33121">
    <property type="entry name" value="CYCLIC DI-GMP PHOSPHODIESTERASE PDEF"/>
    <property type="match status" value="1"/>
</dbReference>
<dbReference type="PROSITE" id="PS50883">
    <property type="entry name" value="EAL"/>
    <property type="match status" value="1"/>
</dbReference>
<keyword evidence="4" id="KW-1185">Reference proteome</keyword>
<dbReference type="SUPFAM" id="SSF55073">
    <property type="entry name" value="Nucleotide cyclase"/>
    <property type="match status" value="1"/>
</dbReference>
<reference evidence="3" key="1">
    <citation type="submission" date="2022-12" db="EMBL/GenBank/DDBJ databases">
        <title>Marinomonas 15G1-11 sp. nov, isolated from marine algae.</title>
        <authorList>
            <person name="Butt M."/>
            <person name="Choi D.G."/>
            <person name="Kim J.M."/>
            <person name="Lee J.K."/>
            <person name="Baek J.H."/>
            <person name="Jeon C.O."/>
        </authorList>
    </citation>
    <scope>NUCLEOTIDE SEQUENCE</scope>
    <source>
        <strain evidence="3">15G1-11</strain>
    </source>
</reference>
<protein>
    <submittedName>
        <fullName evidence="3">EAL and GGDEF domain-containing protein</fullName>
    </submittedName>
</protein>
<dbReference type="InterPro" id="IPR029787">
    <property type="entry name" value="Nucleotide_cyclase"/>
</dbReference>
<proteinExistence type="predicted"/>
<dbReference type="EMBL" id="JAPUBN010000024">
    <property type="protein sequence ID" value="MCZ2723639.1"/>
    <property type="molecule type" value="Genomic_DNA"/>
</dbReference>
<dbReference type="InterPro" id="IPR050706">
    <property type="entry name" value="Cyclic-di-GMP_PDE-like"/>
</dbReference>
<sequence length="591" mass="66942">METLKDNAEFGLIIEQQNITPVFQPIFDLTNGNLYGHEALTRGPEDSQFFYPSTLFTKAIELDKLHELELLCRRKSIQTFSELSLPGKLFLNVSASLLRSSEHQSGMTLAFLQDRNMSQTDIVIELSEQHPYDNEGVTLESVEHYRKMGFQVAIDDLGVGYSGLKLWSDLQPEIVKIDQYFIRDIHNNKVKQEFVRSIVAIGNRLDCQIIAEGIETKKELNQLLKLGVTIGQGYLLGRPTKTPLTFFNSELKDNFLQRKAKLDHKETIKSLANPVPFLKDCDLLKEAGKLFKSHPNLMAIPVLKDKRPLGIIKRDQLHELFSTPYGRALYENKQTIQLLSSDVLIVESYIKLSNVSQKITAQDANTMNNDIIVVDNNEFIGMANVRDLLKQITELKIQNATYSNPLTFLPGNVLITQEITQRLTDQTHFQVAYFDLNDFKPFNDYFGYATGDEAIKVVGNLIKKHIRGSNDFIGHIGGDDFVVIFESLDYAKTCMAILNEFAYSVRAFYDKSSKHAGGIWSKNRQDIPTFYHFLSLSVGVINPIIQGCNNHLEVAELAANAKKEAKKTSQNTLFLAMTKEVFHVDDLTQAI</sequence>
<comment type="caution">
    <text evidence="3">The sequence shown here is derived from an EMBL/GenBank/DDBJ whole genome shotgun (WGS) entry which is preliminary data.</text>
</comment>
<dbReference type="InterPro" id="IPR043128">
    <property type="entry name" value="Rev_trsase/Diguanyl_cyclase"/>
</dbReference>
<dbReference type="InterPro" id="IPR001633">
    <property type="entry name" value="EAL_dom"/>
</dbReference>
<dbReference type="Gene3D" id="3.30.70.270">
    <property type="match status" value="1"/>
</dbReference>
<dbReference type="PROSITE" id="PS50887">
    <property type="entry name" value="GGDEF"/>
    <property type="match status" value="1"/>
</dbReference>
<dbReference type="Gene3D" id="3.20.20.450">
    <property type="entry name" value="EAL domain"/>
    <property type="match status" value="1"/>
</dbReference>
<dbReference type="InterPro" id="IPR046342">
    <property type="entry name" value="CBS_dom_sf"/>
</dbReference>
<gene>
    <name evidence="3" type="ORF">O1D97_18980</name>
</gene>
<dbReference type="Pfam" id="PF00990">
    <property type="entry name" value="GGDEF"/>
    <property type="match status" value="1"/>
</dbReference>
<dbReference type="Proteomes" id="UP001149719">
    <property type="component" value="Unassembled WGS sequence"/>
</dbReference>
<evidence type="ECO:0000313" key="4">
    <source>
        <dbReference type="Proteomes" id="UP001149719"/>
    </source>
</evidence>
<feature type="domain" description="EAL" evidence="1">
    <location>
        <begin position="3"/>
        <end position="253"/>
    </location>
</feature>